<evidence type="ECO:0000259" key="5">
    <source>
        <dbReference type="Pfam" id="PF19290"/>
    </source>
</evidence>
<dbReference type="GO" id="GO:0006508">
    <property type="term" value="P:proteolysis"/>
    <property type="evidence" value="ECO:0007669"/>
    <property type="project" value="InterPro"/>
</dbReference>
<dbReference type="InterPro" id="IPR047657">
    <property type="entry name" value="PmbA"/>
</dbReference>
<dbReference type="PANTHER" id="PTHR43421">
    <property type="entry name" value="METALLOPROTEASE PMBA"/>
    <property type="match status" value="1"/>
</dbReference>
<dbReference type="Pfam" id="PF19289">
    <property type="entry name" value="PmbA_TldD_3rd"/>
    <property type="match status" value="1"/>
</dbReference>
<evidence type="ECO:0000259" key="4">
    <source>
        <dbReference type="Pfam" id="PF19289"/>
    </source>
</evidence>
<reference evidence="7" key="1">
    <citation type="submission" date="2016-11" db="EMBL/GenBank/DDBJ databases">
        <authorList>
            <person name="Varghese N."/>
            <person name="Submissions S."/>
        </authorList>
    </citation>
    <scope>NUCLEOTIDE SEQUENCE [LARGE SCALE GENOMIC DNA]</scope>
    <source>
        <strain evidence="7">GAS401</strain>
    </source>
</reference>
<evidence type="ECO:0000313" key="6">
    <source>
        <dbReference type="EMBL" id="SHN68435.1"/>
    </source>
</evidence>
<gene>
    <name evidence="6" type="ORF">SAMN05444170_1339</name>
</gene>
<dbReference type="InterPro" id="IPR035068">
    <property type="entry name" value="TldD/PmbA_N"/>
</dbReference>
<organism evidence="6 7">
    <name type="scientific">Bradyrhizobium erythrophlei</name>
    <dbReference type="NCBI Taxonomy" id="1437360"/>
    <lineage>
        <taxon>Bacteria</taxon>
        <taxon>Pseudomonadati</taxon>
        <taxon>Pseudomonadota</taxon>
        <taxon>Alphaproteobacteria</taxon>
        <taxon>Hyphomicrobiales</taxon>
        <taxon>Nitrobacteraceae</taxon>
        <taxon>Bradyrhizobium</taxon>
    </lineage>
</organism>
<dbReference type="Pfam" id="PF19290">
    <property type="entry name" value="PmbA_TldD_2nd"/>
    <property type="match status" value="1"/>
</dbReference>
<sequence>MQFVACFRFSRESTQPLRKSAGILFVNSSPSSASSLSADAATARLFDQSTLTTLAQRLVEAAKRAGADAADAVAVRGISQGVEVRDGRVEESERSEGDDVGLRVLVGKRQAVVSTNDVGGDGVERLAERAVAMARVAPDDQFVGLADPSLLARDFPDLDLLDPKVPTTAELERRACEAEAAALAVNGVAKSGGASASAGIGGMVLVTSTGFHGAYLRSSQGISTTAISGEGTSMERDYDFTSAPHAEDLASPESVGRSAGERTVARANPRKVETCKVPVVFDPRVSGSLVGHLVGAINGASIARKTSFLKDRLGEQLFASNIRIIDDPLRRRGLRSQPFDAEGVSVKKIALIDQGVLTTWLLDCATARELKLTTTGHAHRGVSSSPSPGSYNLHLEAGEPTPEELISDIRQGFYVTDLIGSGVNGVTGDYSRGASGFWIENGKITYPVSEVTIAGHLLDIFKSLVAANDLSFRYGVNAPTLRVEGLTLGGR</sequence>
<dbReference type="InterPro" id="IPR045569">
    <property type="entry name" value="Metalloprtase-TldD/E_C"/>
</dbReference>
<dbReference type="Gene3D" id="3.30.2290.10">
    <property type="entry name" value="PmbA/TldD superfamily"/>
    <property type="match status" value="1"/>
</dbReference>
<feature type="region of interest" description="Disordered" evidence="2">
    <location>
        <begin position="376"/>
        <end position="396"/>
    </location>
</feature>
<evidence type="ECO:0008006" key="8">
    <source>
        <dbReference type="Google" id="ProtNLM"/>
    </source>
</evidence>
<feature type="domain" description="Metalloprotease TldD/E N-terminal" evidence="3">
    <location>
        <begin position="70"/>
        <end position="134"/>
    </location>
</feature>
<dbReference type="InterPro" id="IPR036059">
    <property type="entry name" value="TldD/PmbA_sf"/>
</dbReference>
<dbReference type="PANTHER" id="PTHR43421:SF1">
    <property type="entry name" value="METALLOPROTEASE PMBA"/>
    <property type="match status" value="1"/>
</dbReference>
<dbReference type="InterPro" id="IPR002510">
    <property type="entry name" value="Metalloprtase-TldD/E_N"/>
</dbReference>
<dbReference type="EMBL" id="LT670849">
    <property type="protein sequence ID" value="SHN68435.1"/>
    <property type="molecule type" value="Genomic_DNA"/>
</dbReference>
<dbReference type="GO" id="GO:0005829">
    <property type="term" value="C:cytosol"/>
    <property type="evidence" value="ECO:0007669"/>
    <property type="project" value="TreeGrafter"/>
</dbReference>
<feature type="region of interest" description="Disordered" evidence="2">
    <location>
        <begin position="246"/>
        <end position="266"/>
    </location>
</feature>
<evidence type="ECO:0000259" key="3">
    <source>
        <dbReference type="Pfam" id="PF01523"/>
    </source>
</evidence>
<comment type="similarity">
    <text evidence="1">Belongs to the peptidase U62 family.</text>
</comment>
<feature type="domain" description="Metalloprotease TldD/E C-terminal" evidence="4">
    <location>
        <begin position="274"/>
        <end position="490"/>
    </location>
</feature>
<evidence type="ECO:0000256" key="2">
    <source>
        <dbReference type="SAM" id="MobiDB-lite"/>
    </source>
</evidence>
<keyword evidence="7" id="KW-1185">Reference proteome</keyword>
<dbReference type="Proteomes" id="UP000184096">
    <property type="component" value="Chromosome I"/>
</dbReference>
<dbReference type="AlphaFoldDB" id="A0A1M7TCI5"/>
<dbReference type="OrthoDB" id="9803618at2"/>
<proteinExistence type="inferred from homology"/>
<dbReference type="Pfam" id="PF01523">
    <property type="entry name" value="PmbA_TldD_1st"/>
    <property type="match status" value="1"/>
</dbReference>
<feature type="compositionally biased region" description="Polar residues" evidence="2">
    <location>
        <begin position="376"/>
        <end position="390"/>
    </location>
</feature>
<evidence type="ECO:0000256" key="1">
    <source>
        <dbReference type="ARBA" id="ARBA00005836"/>
    </source>
</evidence>
<dbReference type="InterPro" id="IPR045570">
    <property type="entry name" value="Metalloprtase-TldD/E_cen_dom"/>
</dbReference>
<name>A0A1M7TCI5_9BRAD</name>
<protein>
    <recommendedName>
        <fullName evidence="8">PmbA protein</fullName>
    </recommendedName>
</protein>
<feature type="domain" description="Metalloprotease TldD/E central" evidence="5">
    <location>
        <begin position="165"/>
        <end position="266"/>
    </location>
</feature>
<dbReference type="SUPFAM" id="SSF111283">
    <property type="entry name" value="Putative modulator of DNA gyrase, PmbA/TldD"/>
    <property type="match status" value="1"/>
</dbReference>
<dbReference type="GO" id="GO:0008237">
    <property type="term" value="F:metallopeptidase activity"/>
    <property type="evidence" value="ECO:0007669"/>
    <property type="project" value="InterPro"/>
</dbReference>
<accession>A0A1M7TCI5</accession>
<evidence type="ECO:0000313" key="7">
    <source>
        <dbReference type="Proteomes" id="UP000184096"/>
    </source>
</evidence>